<name>A0A923N742_9BACT</name>
<sequence>MFININKLKAVNILLSTILFYFTVTSSLAQGTVLVHEFKLLNESPESLPEHGRFLTDSTFMKPVLEVLERGIRSKVGNLPIDYYSGRQIDLLSPSINPYMDSKTQFKDYFAKQKAYYSRFKKENRKNHQYLVTVHAEFLKPNVWESQENVKFKLKVKIKENGKGKVFKERESYSYIVKTPDLLMNELGSQSLAIYQNFALNKEEIQKAYLDGLEQIFFDKAAQKTQLVNRSIYEGYNDFIEQAERKYSLVVPATYGYSTLSNVKYRFLGIPVMAGKSKHSAVLAGELSESRKGFIQMKENRLSGITDLDIVSPLGTGYRQLDRNFTLSSELFPSPYRTYTLRGSIQDAYALGIRVGDPFNNSFRLDLYDEGKMLKSNMLVHNLGVSRYDEGSEASASSLNLGLVSRTKTTGAKSLHKILRNHGRIYTPYIKTEGEMLGKSFSLITNPLCLNNVEMYYGDEMVGLITHSKPTKKQLKKEKNFIPHMLYLKAGLTPEEEALILQNFQLMRVGYAMNNLQRGRSRSN</sequence>
<keyword evidence="2" id="KW-1185">Reference proteome</keyword>
<comment type="caution">
    <text evidence="1">The sequence shown here is derived from an EMBL/GenBank/DDBJ whole genome shotgun (WGS) entry which is preliminary data.</text>
</comment>
<dbReference type="RefSeq" id="WP_187068130.1">
    <property type="nucleotide sequence ID" value="NZ_JACRVF010000004.1"/>
</dbReference>
<dbReference type="AlphaFoldDB" id="A0A923N742"/>
<evidence type="ECO:0000313" key="1">
    <source>
        <dbReference type="EMBL" id="MBC5994110.1"/>
    </source>
</evidence>
<proteinExistence type="predicted"/>
<evidence type="ECO:0000313" key="2">
    <source>
        <dbReference type="Proteomes" id="UP000603640"/>
    </source>
</evidence>
<protein>
    <submittedName>
        <fullName evidence="1">Uncharacterized protein</fullName>
    </submittedName>
</protein>
<dbReference type="Proteomes" id="UP000603640">
    <property type="component" value="Unassembled WGS sequence"/>
</dbReference>
<gene>
    <name evidence="1" type="ORF">H8S84_14780</name>
</gene>
<dbReference type="EMBL" id="JACRVF010000004">
    <property type="protein sequence ID" value="MBC5994110.1"/>
    <property type="molecule type" value="Genomic_DNA"/>
</dbReference>
<accession>A0A923N742</accession>
<organism evidence="1 2">
    <name type="scientific">Pontibacter cellulosilyticus</name>
    <dbReference type="NCBI Taxonomy" id="1720253"/>
    <lineage>
        <taxon>Bacteria</taxon>
        <taxon>Pseudomonadati</taxon>
        <taxon>Bacteroidota</taxon>
        <taxon>Cytophagia</taxon>
        <taxon>Cytophagales</taxon>
        <taxon>Hymenobacteraceae</taxon>
        <taxon>Pontibacter</taxon>
    </lineage>
</organism>
<reference evidence="1" key="1">
    <citation type="submission" date="2020-08" db="EMBL/GenBank/DDBJ databases">
        <title>Pontibacter sp. SD6 16S ribosomal RNA gene Genome sequencing and assembly.</title>
        <authorList>
            <person name="Kang M."/>
        </authorList>
    </citation>
    <scope>NUCLEOTIDE SEQUENCE</scope>
    <source>
        <strain evidence="1">SD6</strain>
    </source>
</reference>